<keyword evidence="2" id="KW-1185">Reference proteome</keyword>
<sequence>NVIIFASLMQASTNMAPGYPAFACSQNTELSKSTDRRKHMNLLIHDYSEENKRVYGNMMPTAGSLLRPVRESVEDPRPKYQALEGEAAVSRQLASQVNNKRTPTGQFFTTINPTLYEKQPPPATYEGQNVTDTAVMSLHGSGRLSNSMGGDPRIAADLAQTHNSIGVDNGSGGTTTLPPINGADGRRMSWLLPWQTGDRQLGKSMADAIRHKRTPIGAFANRDLAKPNK</sequence>
<dbReference type="EMBL" id="BNCO01000012">
    <property type="protein sequence ID" value="GIL52026.1"/>
    <property type="molecule type" value="Genomic_DNA"/>
</dbReference>
<feature type="non-terminal residue" evidence="1">
    <location>
        <position position="1"/>
    </location>
</feature>
<gene>
    <name evidence="1" type="ORF">Vafri_7987</name>
</gene>
<evidence type="ECO:0000313" key="2">
    <source>
        <dbReference type="Proteomes" id="UP000747399"/>
    </source>
</evidence>
<proteinExistence type="predicted"/>
<organism evidence="1 2">
    <name type="scientific">Volvox africanus</name>
    <dbReference type="NCBI Taxonomy" id="51714"/>
    <lineage>
        <taxon>Eukaryota</taxon>
        <taxon>Viridiplantae</taxon>
        <taxon>Chlorophyta</taxon>
        <taxon>core chlorophytes</taxon>
        <taxon>Chlorophyceae</taxon>
        <taxon>CS clade</taxon>
        <taxon>Chlamydomonadales</taxon>
        <taxon>Volvocaceae</taxon>
        <taxon>Volvox</taxon>
    </lineage>
</organism>
<protein>
    <submittedName>
        <fullName evidence="1">Uncharacterized protein</fullName>
    </submittedName>
</protein>
<accession>A0A8J4F0Z3</accession>
<comment type="caution">
    <text evidence="1">The sequence shown here is derived from an EMBL/GenBank/DDBJ whole genome shotgun (WGS) entry which is preliminary data.</text>
</comment>
<name>A0A8J4F0Z3_9CHLO</name>
<reference evidence="1" key="1">
    <citation type="journal article" date="2021" name="Proc. Natl. Acad. Sci. U.S.A.">
        <title>Three genomes in the algal genus Volvox reveal the fate of a haploid sex-determining region after a transition to homothallism.</title>
        <authorList>
            <person name="Yamamoto K."/>
            <person name="Hamaji T."/>
            <person name="Kawai-Toyooka H."/>
            <person name="Matsuzaki R."/>
            <person name="Takahashi F."/>
            <person name="Nishimura Y."/>
            <person name="Kawachi M."/>
            <person name="Noguchi H."/>
            <person name="Minakuchi Y."/>
            <person name="Umen J.G."/>
            <person name="Toyoda A."/>
            <person name="Nozaki H."/>
        </authorList>
    </citation>
    <scope>NUCLEOTIDE SEQUENCE</scope>
    <source>
        <strain evidence="1">NIES-3780</strain>
    </source>
</reference>
<dbReference type="AlphaFoldDB" id="A0A8J4F0Z3"/>
<evidence type="ECO:0000313" key="1">
    <source>
        <dbReference type="EMBL" id="GIL52026.1"/>
    </source>
</evidence>
<dbReference type="Proteomes" id="UP000747399">
    <property type="component" value="Unassembled WGS sequence"/>
</dbReference>